<sequence length="268" mass="30324">MSQPDSSQIEIRPWADSPFPLLLIPGTSGAPTTTNAGLLSICVEMANVHNLLLRGLNAIYLQGPYVEDAVDVADFMLYIKAWADTVHHHHRGEERLFFPYADDLAKSAGLCEDEDESPMHGNVEQHRAFEAGLAEMTQYVEDVREDAKVYEWEELKGLIDGYASVLTTHLHDEIKSLVKLEGCDGEKLKKRFAMAAEEGAKTADPTLVLPLVLGCIDKNYPGSENFPPVPFFVPWLNAYWFTRKYKGCWRFNPSDHWGRPRRLQFLDN</sequence>
<feature type="domain" description="Hemerythrin-like" evidence="1">
    <location>
        <begin position="46"/>
        <end position="177"/>
    </location>
</feature>
<dbReference type="InterPro" id="IPR053206">
    <property type="entry name" value="Dimeric_xanthone_biosynth"/>
</dbReference>
<dbReference type="PANTHER" id="PTHR38048">
    <property type="entry name" value="EXPRESSED PROTEIN"/>
    <property type="match status" value="1"/>
</dbReference>
<gene>
    <name evidence="2" type="ORF">ST47_g9969</name>
</gene>
<organism evidence="2 3">
    <name type="scientific">Didymella rabiei</name>
    <name type="common">Chickpea ascochyta blight fungus</name>
    <name type="synonym">Mycosphaerella rabiei</name>
    <dbReference type="NCBI Taxonomy" id="5454"/>
    <lineage>
        <taxon>Eukaryota</taxon>
        <taxon>Fungi</taxon>
        <taxon>Dikarya</taxon>
        <taxon>Ascomycota</taxon>
        <taxon>Pezizomycotina</taxon>
        <taxon>Dothideomycetes</taxon>
        <taxon>Pleosporomycetidae</taxon>
        <taxon>Pleosporales</taxon>
        <taxon>Pleosporineae</taxon>
        <taxon>Didymellaceae</taxon>
        <taxon>Ascochyta</taxon>
    </lineage>
</organism>
<accession>A0A162W9B3</accession>
<dbReference type="PANTHER" id="PTHR38048:SF2">
    <property type="entry name" value="HEMERYTHRIN-LIKE DOMAIN-CONTAINING PROTEIN"/>
    <property type="match status" value="1"/>
</dbReference>
<proteinExistence type="predicted"/>
<name>A0A162W9B3_DIDRA</name>
<keyword evidence="3" id="KW-1185">Reference proteome</keyword>
<dbReference type="Proteomes" id="UP000076837">
    <property type="component" value="Unassembled WGS sequence"/>
</dbReference>
<protein>
    <recommendedName>
        <fullName evidence="1">Hemerythrin-like domain-containing protein</fullName>
    </recommendedName>
</protein>
<evidence type="ECO:0000313" key="3">
    <source>
        <dbReference type="Proteomes" id="UP000076837"/>
    </source>
</evidence>
<reference evidence="2 3" key="1">
    <citation type="journal article" date="2016" name="Sci. Rep.">
        <title>Draft genome sequencing and secretome analysis of fungal phytopathogen Ascochyta rabiei provides insight into the necrotrophic effector repertoire.</title>
        <authorList>
            <person name="Verma S."/>
            <person name="Gazara R.K."/>
            <person name="Nizam S."/>
            <person name="Parween S."/>
            <person name="Chattopadhyay D."/>
            <person name="Verma P.K."/>
        </authorList>
    </citation>
    <scope>NUCLEOTIDE SEQUENCE [LARGE SCALE GENOMIC DNA]</scope>
    <source>
        <strain evidence="2 3">ArDII</strain>
    </source>
</reference>
<dbReference type="OrthoDB" id="58416at2759"/>
<dbReference type="InterPro" id="IPR012312">
    <property type="entry name" value="Hemerythrin-like"/>
</dbReference>
<comment type="caution">
    <text evidence="2">The sequence shown here is derived from an EMBL/GenBank/DDBJ whole genome shotgun (WGS) entry which is preliminary data.</text>
</comment>
<evidence type="ECO:0000259" key="1">
    <source>
        <dbReference type="Pfam" id="PF01814"/>
    </source>
</evidence>
<dbReference type="EMBL" id="JYNV01000319">
    <property type="protein sequence ID" value="KZM18889.1"/>
    <property type="molecule type" value="Genomic_DNA"/>
</dbReference>
<dbReference type="Pfam" id="PF01814">
    <property type="entry name" value="Hemerythrin"/>
    <property type="match status" value="1"/>
</dbReference>
<dbReference type="CDD" id="cd12108">
    <property type="entry name" value="Hr-like"/>
    <property type="match status" value="1"/>
</dbReference>
<evidence type="ECO:0000313" key="2">
    <source>
        <dbReference type="EMBL" id="KZM18889.1"/>
    </source>
</evidence>
<dbReference type="Gene3D" id="1.20.120.520">
    <property type="entry name" value="nmb1532 protein domain like"/>
    <property type="match status" value="1"/>
</dbReference>
<dbReference type="AlphaFoldDB" id="A0A162W9B3"/>